<dbReference type="Proteomes" id="UP001054837">
    <property type="component" value="Unassembled WGS sequence"/>
</dbReference>
<dbReference type="AlphaFoldDB" id="A0AAV4WCN0"/>
<gene>
    <name evidence="1" type="ORF">CDAR_53911</name>
</gene>
<accession>A0AAV4WCN0</accession>
<sequence>MSFSEQHPPPPVAYVKSPSPIRNSDLFPLFRPRANIMRDHITSTRTAGMKRSASFSPPRIRSICIPRTLSAEGHSSQAQGHEKYIVSPRQIPTSICLSGDIYARIHKPESGDFRLPFFHIDIKWIRVMLKETQMKNVFQMQMFTKSTFLFLCLIFAE</sequence>
<name>A0AAV4WCN0_9ARAC</name>
<comment type="caution">
    <text evidence="1">The sequence shown here is derived from an EMBL/GenBank/DDBJ whole genome shotgun (WGS) entry which is preliminary data.</text>
</comment>
<evidence type="ECO:0000313" key="1">
    <source>
        <dbReference type="EMBL" id="GIY80616.1"/>
    </source>
</evidence>
<protein>
    <submittedName>
        <fullName evidence="1">Uncharacterized protein</fullName>
    </submittedName>
</protein>
<dbReference type="EMBL" id="BPLQ01014531">
    <property type="protein sequence ID" value="GIY80616.1"/>
    <property type="molecule type" value="Genomic_DNA"/>
</dbReference>
<evidence type="ECO:0000313" key="2">
    <source>
        <dbReference type="Proteomes" id="UP001054837"/>
    </source>
</evidence>
<keyword evidence="2" id="KW-1185">Reference proteome</keyword>
<proteinExistence type="predicted"/>
<organism evidence="1 2">
    <name type="scientific">Caerostris darwini</name>
    <dbReference type="NCBI Taxonomy" id="1538125"/>
    <lineage>
        <taxon>Eukaryota</taxon>
        <taxon>Metazoa</taxon>
        <taxon>Ecdysozoa</taxon>
        <taxon>Arthropoda</taxon>
        <taxon>Chelicerata</taxon>
        <taxon>Arachnida</taxon>
        <taxon>Araneae</taxon>
        <taxon>Araneomorphae</taxon>
        <taxon>Entelegynae</taxon>
        <taxon>Araneoidea</taxon>
        <taxon>Araneidae</taxon>
        <taxon>Caerostris</taxon>
    </lineage>
</organism>
<reference evidence="1 2" key="1">
    <citation type="submission" date="2021-06" db="EMBL/GenBank/DDBJ databases">
        <title>Caerostris darwini draft genome.</title>
        <authorList>
            <person name="Kono N."/>
            <person name="Arakawa K."/>
        </authorList>
    </citation>
    <scope>NUCLEOTIDE SEQUENCE [LARGE SCALE GENOMIC DNA]</scope>
</reference>